<dbReference type="SUPFAM" id="SSF160631">
    <property type="entry name" value="SMI1/KNR4-like"/>
    <property type="match status" value="1"/>
</dbReference>
<evidence type="ECO:0000313" key="3">
    <source>
        <dbReference type="EMBL" id="KAA8887790.1"/>
    </source>
</evidence>
<accession>A0A5N0EG39</accession>
<dbReference type="InterPro" id="IPR018958">
    <property type="entry name" value="Knr4/Smi1-like_dom"/>
</dbReference>
<name>A0A5N0EG39_9NOCA</name>
<keyword evidence="4" id="KW-1185">Reference proteome</keyword>
<gene>
    <name evidence="3" type="ORF">F3087_16930</name>
</gene>
<sequence length="255" mass="28478">MNRSTNPSVRKASSTRSTTKHTNLRTRAVLESVTAILGRGRRLSMRVLRWSLIAVVVAVCACSRTPSTSEPDDWIPQAVSDLKTLQKAWYDADLANGMRSDWMLQGPQPPATAHTITAAEQRLGVRLDDQYRDWLTRVGNGWPAFSGGVTLYSLDEISRDLPSHQNLVTFLREESKTPQDLGTDSYDNLLVIGTTADGVDYVTLACPNRQPCASAPVWIVDRGDYTRFDSLKDCIERKIALMRTIVEQLQTQQPK</sequence>
<dbReference type="Proteomes" id="UP000323876">
    <property type="component" value="Unassembled WGS sequence"/>
</dbReference>
<dbReference type="EMBL" id="VXLC01000005">
    <property type="protein sequence ID" value="KAA8887790.1"/>
    <property type="molecule type" value="Genomic_DNA"/>
</dbReference>
<dbReference type="SMART" id="SM00860">
    <property type="entry name" value="SMI1_KNR4"/>
    <property type="match status" value="1"/>
</dbReference>
<feature type="domain" description="Knr4/Smi1-like" evidence="2">
    <location>
        <begin position="110"/>
        <end position="173"/>
    </location>
</feature>
<comment type="caution">
    <text evidence="3">The sequence shown here is derived from an EMBL/GenBank/DDBJ whole genome shotgun (WGS) entry which is preliminary data.</text>
</comment>
<evidence type="ECO:0000256" key="1">
    <source>
        <dbReference type="SAM" id="MobiDB-lite"/>
    </source>
</evidence>
<organism evidence="3 4">
    <name type="scientific">Nocardia colli</name>
    <dbReference type="NCBI Taxonomy" id="2545717"/>
    <lineage>
        <taxon>Bacteria</taxon>
        <taxon>Bacillati</taxon>
        <taxon>Actinomycetota</taxon>
        <taxon>Actinomycetes</taxon>
        <taxon>Mycobacteriales</taxon>
        <taxon>Nocardiaceae</taxon>
        <taxon>Nocardia</taxon>
    </lineage>
</organism>
<feature type="compositionally biased region" description="Polar residues" evidence="1">
    <location>
        <begin position="1"/>
        <end position="17"/>
    </location>
</feature>
<dbReference type="AlphaFoldDB" id="A0A5N0EG39"/>
<dbReference type="InterPro" id="IPR037883">
    <property type="entry name" value="Knr4/Smi1-like_sf"/>
</dbReference>
<evidence type="ECO:0000259" key="2">
    <source>
        <dbReference type="SMART" id="SM00860"/>
    </source>
</evidence>
<dbReference type="Gene3D" id="3.40.1580.10">
    <property type="entry name" value="SMI1/KNR4-like"/>
    <property type="match status" value="1"/>
</dbReference>
<dbReference type="OrthoDB" id="4553492at2"/>
<reference evidence="3 4" key="1">
    <citation type="submission" date="2019-09" db="EMBL/GenBank/DDBJ databases">
        <authorList>
            <person name="Wang X."/>
        </authorList>
    </citation>
    <scope>NUCLEOTIDE SEQUENCE [LARGE SCALE GENOMIC DNA]</scope>
    <source>
        <strain evidence="3 4">CICC 11023</strain>
    </source>
</reference>
<feature type="region of interest" description="Disordered" evidence="1">
    <location>
        <begin position="1"/>
        <end position="22"/>
    </location>
</feature>
<proteinExistence type="predicted"/>
<dbReference type="Pfam" id="PF09346">
    <property type="entry name" value="SMI1_KNR4"/>
    <property type="match status" value="1"/>
</dbReference>
<evidence type="ECO:0000313" key="4">
    <source>
        <dbReference type="Proteomes" id="UP000323876"/>
    </source>
</evidence>
<protein>
    <submittedName>
        <fullName evidence="3">SMI1/KNR4 family protein</fullName>
    </submittedName>
</protein>